<feature type="transmembrane region" description="Helical" evidence="2">
    <location>
        <begin position="617"/>
        <end position="641"/>
    </location>
</feature>
<feature type="signal peptide" evidence="3">
    <location>
        <begin position="1"/>
        <end position="23"/>
    </location>
</feature>
<keyword evidence="2" id="KW-1133">Transmembrane helix</keyword>
<evidence type="ECO:0000313" key="5">
    <source>
        <dbReference type="Proteomes" id="UP001218218"/>
    </source>
</evidence>
<gene>
    <name evidence="4" type="ORF">DFH08DRAFT_406122</name>
</gene>
<sequence>MSGIRWLLAVLRKLILDNTLVRASVRGLLFLFSALWRATKKKPSPASGLDDSKTVRVVYPQAAHHDGGNNLYPDTETRVVYTSASLMPASLHPYLNSSPAASRSSQDITAHPITQESYSLHSLSVQHLPATLSVQQPPAATLSVQHLPALPPSPNLGPGGYLPSTNSSVVDFHLAGPATESPSQSRRSSVHGDIAVASLPCLNDVHPRIFPVTPESVQRYTRKTTIPNDPTVFKLSPLTISVVPNPPPPGWTPCQHPEGAQYFFHEEKRVFTDANLFDNASLTFIYENIRKVHDFLRVHSVHLEPGVDLVLDEYVYDDGSKGCQYYFVNHRDRCVFWMDNGDSDLFLVTQEVKGMTSASHIRHELEAQYWLHCEYYPRAFEVTHEIVDELRDIVLHAFGDVVTSHTSTVSWKTDDLRHMITLIDGFSKNVGKHAHKKFSGSSCLVARLMYVFARNRVYNFHGEPGARLNVDQSVHPTVEKRTALIKILSPLLFYAPDFHLLGLHAIYTDGLIRYRGWSEFVTRLNNEWQEFTLYATVVLNANVAFLAIQSVDNGGALSSTRSPTQIASYLSMLTSIGSIIIGLLLVKHHRNRDRASAEDAANFIFDRTHPTLGLETLAVLYSLPYAMLIWSMVSFLAAFSFMCFQNSNLLTRTLVAVVWAAVAALILWCVFNSWESSDWDWLHDLVSVPSCFSSPADDASSGDQQDDVKSAASVAAESNSDPKPKKRRWTVTVPSWAAITLRKESYDSQRTVINV</sequence>
<reference evidence="4" key="1">
    <citation type="submission" date="2023-03" db="EMBL/GenBank/DDBJ databases">
        <title>Massive genome expansion in bonnet fungi (Mycena s.s.) driven by repeated elements and novel gene families across ecological guilds.</title>
        <authorList>
            <consortium name="Lawrence Berkeley National Laboratory"/>
            <person name="Harder C.B."/>
            <person name="Miyauchi S."/>
            <person name="Viragh M."/>
            <person name="Kuo A."/>
            <person name="Thoen E."/>
            <person name="Andreopoulos B."/>
            <person name="Lu D."/>
            <person name="Skrede I."/>
            <person name="Drula E."/>
            <person name="Henrissat B."/>
            <person name="Morin E."/>
            <person name="Kohler A."/>
            <person name="Barry K."/>
            <person name="LaButti K."/>
            <person name="Morin E."/>
            <person name="Salamov A."/>
            <person name="Lipzen A."/>
            <person name="Mereny Z."/>
            <person name="Hegedus B."/>
            <person name="Baldrian P."/>
            <person name="Stursova M."/>
            <person name="Weitz H."/>
            <person name="Taylor A."/>
            <person name="Grigoriev I.V."/>
            <person name="Nagy L.G."/>
            <person name="Martin F."/>
            <person name="Kauserud H."/>
        </authorList>
    </citation>
    <scope>NUCLEOTIDE SEQUENCE</scope>
    <source>
        <strain evidence="4">CBHHK002</strain>
    </source>
</reference>
<comment type="caution">
    <text evidence="4">The sequence shown here is derived from an EMBL/GenBank/DDBJ whole genome shotgun (WGS) entry which is preliminary data.</text>
</comment>
<dbReference type="AlphaFoldDB" id="A0AAD7F128"/>
<organism evidence="4 5">
    <name type="scientific">Mycena albidolilacea</name>
    <dbReference type="NCBI Taxonomy" id="1033008"/>
    <lineage>
        <taxon>Eukaryota</taxon>
        <taxon>Fungi</taxon>
        <taxon>Dikarya</taxon>
        <taxon>Basidiomycota</taxon>
        <taxon>Agaricomycotina</taxon>
        <taxon>Agaricomycetes</taxon>
        <taxon>Agaricomycetidae</taxon>
        <taxon>Agaricales</taxon>
        <taxon>Marasmiineae</taxon>
        <taxon>Mycenaceae</taxon>
        <taxon>Mycena</taxon>
    </lineage>
</organism>
<dbReference type="EMBL" id="JARIHO010000006">
    <property type="protein sequence ID" value="KAJ7359205.1"/>
    <property type="molecule type" value="Genomic_DNA"/>
</dbReference>
<evidence type="ECO:0000256" key="3">
    <source>
        <dbReference type="SAM" id="SignalP"/>
    </source>
</evidence>
<evidence type="ECO:0000313" key="4">
    <source>
        <dbReference type="EMBL" id="KAJ7359205.1"/>
    </source>
</evidence>
<keyword evidence="5" id="KW-1185">Reference proteome</keyword>
<protein>
    <submittedName>
        <fullName evidence="4">Uncharacterized protein</fullName>
    </submittedName>
</protein>
<evidence type="ECO:0000256" key="1">
    <source>
        <dbReference type="SAM" id="MobiDB-lite"/>
    </source>
</evidence>
<keyword evidence="2" id="KW-0472">Membrane</keyword>
<feature type="transmembrane region" description="Helical" evidence="2">
    <location>
        <begin position="566"/>
        <end position="586"/>
    </location>
</feature>
<feature type="transmembrane region" description="Helical" evidence="2">
    <location>
        <begin position="653"/>
        <end position="671"/>
    </location>
</feature>
<accession>A0AAD7F128</accession>
<feature type="region of interest" description="Disordered" evidence="1">
    <location>
        <begin position="696"/>
        <end position="729"/>
    </location>
</feature>
<dbReference type="Proteomes" id="UP001218218">
    <property type="component" value="Unassembled WGS sequence"/>
</dbReference>
<feature type="chain" id="PRO_5041898147" evidence="3">
    <location>
        <begin position="24"/>
        <end position="755"/>
    </location>
</feature>
<keyword evidence="3" id="KW-0732">Signal</keyword>
<keyword evidence="2" id="KW-0812">Transmembrane</keyword>
<proteinExistence type="predicted"/>
<evidence type="ECO:0000256" key="2">
    <source>
        <dbReference type="SAM" id="Phobius"/>
    </source>
</evidence>
<name>A0AAD7F128_9AGAR</name>